<feature type="transmembrane region" description="Helical" evidence="10">
    <location>
        <begin position="214"/>
        <end position="233"/>
    </location>
</feature>
<keyword evidence="4" id="KW-0874">Quinone</keyword>
<evidence type="ECO:0000256" key="3">
    <source>
        <dbReference type="ARBA" id="ARBA00022692"/>
    </source>
</evidence>
<dbReference type="GO" id="GO:0048038">
    <property type="term" value="F:quinone binding"/>
    <property type="evidence" value="ECO:0007669"/>
    <property type="project" value="UniProtKB-KW"/>
</dbReference>
<evidence type="ECO:0000256" key="4">
    <source>
        <dbReference type="ARBA" id="ARBA00022719"/>
    </source>
</evidence>
<dbReference type="GO" id="GO:0016020">
    <property type="term" value="C:membrane"/>
    <property type="evidence" value="ECO:0007669"/>
    <property type="project" value="UniProtKB-SubCell"/>
</dbReference>
<evidence type="ECO:0000313" key="13">
    <source>
        <dbReference type="Proteomes" id="UP000295197"/>
    </source>
</evidence>
<accession>A0A4R3VQP9</accession>
<reference evidence="12 13" key="1">
    <citation type="submission" date="2019-03" db="EMBL/GenBank/DDBJ databases">
        <title>Genomic Encyclopedia of Type Strains, Phase IV (KMG-IV): sequencing the most valuable type-strain genomes for metagenomic binning, comparative biology and taxonomic classification.</title>
        <authorList>
            <person name="Goeker M."/>
        </authorList>
    </citation>
    <scope>NUCLEOTIDE SEQUENCE [LARGE SCALE GENOMIC DNA]</scope>
    <source>
        <strain evidence="12 13">DSM 22362</strain>
    </source>
</reference>
<evidence type="ECO:0000256" key="6">
    <source>
        <dbReference type="ARBA" id="ARBA00023002"/>
    </source>
</evidence>
<dbReference type="SMART" id="SM00756">
    <property type="entry name" value="VKc"/>
    <property type="match status" value="1"/>
</dbReference>
<comment type="subcellular location">
    <subcellularLocation>
        <location evidence="1">Membrane</location>
        <topology evidence="1">Multi-pass membrane protein</topology>
    </subcellularLocation>
</comment>
<keyword evidence="13" id="KW-1185">Reference proteome</keyword>
<evidence type="ECO:0000256" key="2">
    <source>
        <dbReference type="ARBA" id="ARBA00006214"/>
    </source>
</evidence>
<evidence type="ECO:0000259" key="11">
    <source>
        <dbReference type="SMART" id="SM00756"/>
    </source>
</evidence>
<keyword evidence="3 10" id="KW-0812">Transmembrane</keyword>
<sequence length="336" mass="37988">MSGFEKMDKQIILLLDAEHKKDELDYMQNTAKEQTQAIISRIPVYAFIGVVLTTLGLMFFSYASLHWISPFFLMTSTVGLLISLLLVWHEVDAHNSFIKEVCGGQGRKMNCDAVLSSAGAAFLGISWAVWGFAYFASFLLSILLFSEQIAYAYLWSIVSIGALIYLPFSIYYQSKVIKQWCPLCLSVLAVILINSIASTYFLNKSNIVLFDWKSVLHVVEIGFLFLFVTYYAIPMLKQARESKSYSKRWKKLRYNPNIFEALLSKTNVVSVSADGLGVIVGNPDAKNEIIKVCNPYCGPCAKAHPELEHIVKNNKDVKVCLFSRPQVRKRTSRQLQ</sequence>
<comment type="caution">
    <text evidence="12">The sequence shown here is derived from an EMBL/GenBank/DDBJ whole genome shotgun (WGS) entry which is preliminary data.</text>
</comment>
<feature type="transmembrane region" description="Helical" evidence="10">
    <location>
        <begin position="114"/>
        <end position="144"/>
    </location>
</feature>
<dbReference type="InterPro" id="IPR038354">
    <property type="entry name" value="VKOR_sf"/>
</dbReference>
<dbReference type="Gene3D" id="3.40.30.10">
    <property type="entry name" value="Glutaredoxin"/>
    <property type="match status" value="1"/>
</dbReference>
<dbReference type="Proteomes" id="UP000295197">
    <property type="component" value="Unassembled WGS sequence"/>
</dbReference>
<evidence type="ECO:0000256" key="7">
    <source>
        <dbReference type="ARBA" id="ARBA00023136"/>
    </source>
</evidence>
<evidence type="ECO:0000256" key="8">
    <source>
        <dbReference type="ARBA" id="ARBA00023157"/>
    </source>
</evidence>
<dbReference type="InterPro" id="IPR036249">
    <property type="entry name" value="Thioredoxin-like_sf"/>
</dbReference>
<dbReference type="EMBL" id="SMBZ01000041">
    <property type="protein sequence ID" value="TCV09614.1"/>
    <property type="molecule type" value="Genomic_DNA"/>
</dbReference>
<comment type="similarity">
    <text evidence="2">Belongs to the VKOR family.</text>
</comment>
<keyword evidence="9" id="KW-0676">Redox-active center</keyword>
<dbReference type="Pfam" id="PF07884">
    <property type="entry name" value="VKOR"/>
    <property type="match status" value="1"/>
</dbReference>
<name>A0A4R3VQP9_9SPHI</name>
<keyword evidence="6" id="KW-0560">Oxidoreductase</keyword>
<proteinExistence type="inferred from homology"/>
<keyword evidence="8" id="KW-1015">Disulfide bond</keyword>
<dbReference type="CDD" id="cd12921">
    <property type="entry name" value="VKOR_4"/>
    <property type="match status" value="1"/>
</dbReference>
<protein>
    <submittedName>
        <fullName evidence="12">Vitamin K epoxide reductase family protein</fullName>
    </submittedName>
</protein>
<feature type="transmembrane region" description="Helical" evidence="10">
    <location>
        <begin position="68"/>
        <end position="88"/>
    </location>
</feature>
<gene>
    <name evidence="12" type="ORF">EDC17_104122</name>
</gene>
<dbReference type="AlphaFoldDB" id="A0A4R3VQP9"/>
<organism evidence="12 13">
    <name type="scientific">Sphingobacterium alimentarium</name>
    <dbReference type="NCBI Taxonomy" id="797292"/>
    <lineage>
        <taxon>Bacteria</taxon>
        <taxon>Pseudomonadati</taxon>
        <taxon>Bacteroidota</taxon>
        <taxon>Sphingobacteriia</taxon>
        <taxon>Sphingobacteriales</taxon>
        <taxon>Sphingobacteriaceae</taxon>
        <taxon>Sphingobacterium</taxon>
    </lineage>
</organism>
<dbReference type="InterPro" id="IPR012932">
    <property type="entry name" value="VKOR"/>
</dbReference>
<evidence type="ECO:0000256" key="10">
    <source>
        <dbReference type="SAM" id="Phobius"/>
    </source>
</evidence>
<feature type="transmembrane region" description="Helical" evidence="10">
    <location>
        <begin position="150"/>
        <end position="168"/>
    </location>
</feature>
<evidence type="ECO:0000313" key="12">
    <source>
        <dbReference type="EMBL" id="TCV09614.1"/>
    </source>
</evidence>
<feature type="transmembrane region" description="Helical" evidence="10">
    <location>
        <begin position="42"/>
        <end position="62"/>
    </location>
</feature>
<dbReference type="GO" id="GO:0016491">
    <property type="term" value="F:oxidoreductase activity"/>
    <property type="evidence" value="ECO:0007669"/>
    <property type="project" value="UniProtKB-KW"/>
</dbReference>
<dbReference type="Gene3D" id="1.20.1440.130">
    <property type="entry name" value="VKOR domain"/>
    <property type="match status" value="1"/>
</dbReference>
<feature type="transmembrane region" description="Helical" evidence="10">
    <location>
        <begin position="180"/>
        <end position="202"/>
    </location>
</feature>
<evidence type="ECO:0000256" key="5">
    <source>
        <dbReference type="ARBA" id="ARBA00022989"/>
    </source>
</evidence>
<feature type="domain" description="Vitamin K epoxide reductase" evidence="11">
    <location>
        <begin position="65"/>
        <end position="202"/>
    </location>
</feature>
<evidence type="ECO:0000256" key="1">
    <source>
        <dbReference type="ARBA" id="ARBA00004141"/>
    </source>
</evidence>
<evidence type="ECO:0000256" key="9">
    <source>
        <dbReference type="ARBA" id="ARBA00023284"/>
    </source>
</evidence>
<keyword evidence="7 10" id="KW-0472">Membrane</keyword>
<keyword evidence="5 10" id="KW-1133">Transmembrane helix</keyword>
<dbReference type="SUPFAM" id="SSF52833">
    <property type="entry name" value="Thioredoxin-like"/>
    <property type="match status" value="1"/>
</dbReference>